<protein>
    <submittedName>
        <fullName evidence="2">(northern house mosquito) hypothetical protein</fullName>
    </submittedName>
</protein>
<dbReference type="EMBL" id="HBUE01343178">
    <property type="protein sequence ID" value="CAG6599482.1"/>
    <property type="molecule type" value="Transcribed_RNA"/>
</dbReference>
<dbReference type="EMBL" id="HBUE01236261">
    <property type="protein sequence ID" value="CAG6547292.1"/>
    <property type="molecule type" value="Transcribed_RNA"/>
</dbReference>
<feature type="region of interest" description="Disordered" evidence="1">
    <location>
        <begin position="99"/>
        <end position="129"/>
    </location>
</feature>
<evidence type="ECO:0000256" key="1">
    <source>
        <dbReference type="SAM" id="MobiDB-lite"/>
    </source>
</evidence>
<organism evidence="2">
    <name type="scientific">Culex pipiens</name>
    <name type="common">House mosquito</name>
    <dbReference type="NCBI Taxonomy" id="7175"/>
    <lineage>
        <taxon>Eukaryota</taxon>
        <taxon>Metazoa</taxon>
        <taxon>Ecdysozoa</taxon>
        <taxon>Arthropoda</taxon>
        <taxon>Hexapoda</taxon>
        <taxon>Insecta</taxon>
        <taxon>Pterygota</taxon>
        <taxon>Neoptera</taxon>
        <taxon>Endopterygota</taxon>
        <taxon>Diptera</taxon>
        <taxon>Nematocera</taxon>
        <taxon>Culicoidea</taxon>
        <taxon>Culicidae</taxon>
        <taxon>Culicinae</taxon>
        <taxon>Culicini</taxon>
        <taxon>Culex</taxon>
        <taxon>Culex</taxon>
    </lineage>
</organism>
<proteinExistence type="predicted"/>
<feature type="compositionally biased region" description="Basic residues" evidence="1">
    <location>
        <begin position="115"/>
        <end position="129"/>
    </location>
</feature>
<name>A0A8D8I7Z9_CULPI</name>
<reference evidence="2" key="1">
    <citation type="submission" date="2021-05" db="EMBL/GenBank/DDBJ databases">
        <authorList>
            <person name="Alioto T."/>
            <person name="Alioto T."/>
            <person name="Gomez Garrido J."/>
        </authorList>
    </citation>
    <scope>NUCLEOTIDE SEQUENCE</scope>
</reference>
<accession>A0A8D8I7Z9</accession>
<evidence type="ECO:0000313" key="2">
    <source>
        <dbReference type="EMBL" id="CAG6547292.1"/>
    </source>
</evidence>
<sequence length="129" mass="14295">MVLLCQGNVPDGILECALRKVNSRPISVIPNPPIPSRRNKYFCCTSAAPQRAVVVRHHLLPFNFEAQRSGHGTAGTSWHFSMSCFHFLQLASSIKSGLSSTRKKDSDAHTEVSKHGCRAKRKDHRSRSG</sequence>
<feature type="compositionally biased region" description="Basic and acidic residues" evidence="1">
    <location>
        <begin position="102"/>
        <end position="114"/>
    </location>
</feature>
<dbReference type="AlphaFoldDB" id="A0A8D8I7Z9"/>